<gene>
    <name evidence="5" type="ORF">NSJP_0380</name>
</gene>
<dbReference type="PANTHER" id="PTHR22604:SF105">
    <property type="entry name" value="TRANS-1,2-DIHYDROBENZENE-1,2-DIOL DEHYDROGENASE"/>
    <property type="match status" value="1"/>
</dbReference>
<dbReference type="InterPro" id="IPR008354">
    <property type="entry name" value="Glc-Fru_OxRdtase_bac"/>
</dbReference>
<dbReference type="GO" id="GO:0016491">
    <property type="term" value="F:oxidoreductase activity"/>
    <property type="evidence" value="ECO:0007669"/>
    <property type="project" value="UniProtKB-KW"/>
</dbReference>
<dbReference type="InterPro" id="IPR000683">
    <property type="entry name" value="Gfo/Idh/MocA-like_OxRdtase_N"/>
</dbReference>
<dbReference type="InterPro" id="IPR050984">
    <property type="entry name" value="Gfo/Idh/MocA_domain"/>
</dbReference>
<keyword evidence="6" id="KW-1185">Reference proteome</keyword>
<dbReference type="GO" id="GO:0000166">
    <property type="term" value="F:nucleotide binding"/>
    <property type="evidence" value="ECO:0007669"/>
    <property type="project" value="InterPro"/>
</dbReference>
<dbReference type="Proteomes" id="UP000192042">
    <property type="component" value="Chromosome I"/>
</dbReference>
<dbReference type="SUPFAM" id="SSF55347">
    <property type="entry name" value="Glyceraldehyde-3-phosphate dehydrogenase-like, C-terminal domain"/>
    <property type="match status" value="1"/>
</dbReference>
<dbReference type="Pfam" id="PF22725">
    <property type="entry name" value="GFO_IDH_MocA_C3"/>
    <property type="match status" value="1"/>
</dbReference>
<comment type="similarity">
    <text evidence="1">Belongs to the Gfo/Idh/MocA family.</text>
</comment>
<evidence type="ECO:0000256" key="2">
    <source>
        <dbReference type="ARBA" id="ARBA00023002"/>
    </source>
</evidence>
<evidence type="ECO:0000313" key="5">
    <source>
        <dbReference type="EMBL" id="SLM46552.1"/>
    </source>
</evidence>
<sequence length="393" mass="44207">MLSVKRTVAESVQPYGPRQGMRRPVQTIMKRIRYAVVGLGHIAQAAVLPAFAHTASNSQLTALVSGDPAKLRTLSRRHNISHTYRYAQYERCLREGHIDAVYIALPNSLHCDFAVRAARAGIHVLCEKPMAVTAEECRRMIRAADGRRTKFMVAYRLHLEQANVKAVQIARSGKLGTLRIFNSVFTMQVRPGNIRVRRQLGGGSLYDIGVYCINAARYLFQDNPVEVSGFSVKETDRRFREVDKMSGALMRFPGDRLASFVCSFGAADVSSYEIVDTKGRLLLDPAFEYVGSHTQRVTIDGDTKAERFQPGDQFAAEIIYFSDCIRYDREPEPSGLEGLIDVQIVQALYQSAKRRKSVTLNLPAKRRWPTVKQVIHRPPVSKPRLVRTRSPSL</sequence>
<dbReference type="InterPro" id="IPR036291">
    <property type="entry name" value="NAD(P)-bd_dom_sf"/>
</dbReference>
<dbReference type="SUPFAM" id="SSF51735">
    <property type="entry name" value="NAD(P)-binding Rossmann-fold domains"/>
    <property type="match status" value="1"/>
</dbReference>
<name>A0A1W1I0P4_9BACT</name>
<reference evidence="5 6" key="1">
    <citation type="submission" date="2017-03" db="EMBL/GenBank/DDBJ databases">
        <authorList>
            <person name="Afonso C.L."/>
            <person name="Miller P.J."/>
            <person name="Scott M.A."/>
            <person name="Spackman E."/>
            <person name="Goraichik I."/>
            <person name="Dimitrov K.M."/>
            <person name="Suarez D.L."/>
            <person name="Swayne D.E."/>
        </authorList>
    </citation>
    <scope>NUCLEOTIDE SEQUENCE [LARGE SCALE GENOMIC DNA]</scope>
    <source>
        <strain evidence="5">Genome sequencing of Nitrospira japonica strain NJ11</strain>
    </source>
</reference>
<evidence type="ECO:0000256" key="1">
    <source>
        <dbReference type="ARBA" id="ARBA00010928"/>
    </source>
</evidence>
<accession>A0A1W1I0P4</accession>
<proteinExistence type="inferred from homology"/>
<dbReference type="EMBL" id="LT828648">
    <property type="protein sequence ID" value="SLM46552.1"/>
    <property type="molecule type" value="Genomic_DNA"/>
</dbReference>
<dbReference type="AlphaFoldDB" id="A0A1W1I0P4"/>
<dbReference type="PRINTS" id="PR01775">
    <property type="entry name" value="GLFROXRDTASE"/>
</dbReference>
<feature type="domain" description="Gfo/Idh/MocA-like oxidoreductase N-terminal" evidence="3">
    <location>
        <begin position="32"/>
        <end position="155"/>
    </location>
</feature>
<evidence type="ECO:0000259" key="4">
    <source>
        <dbReference type="Pfam" id="PF22725"/>
    </source>
</evidence>
<dbReference type="Pfam" id="PF01408">
    <property type="entry name" value="GFO_IDH_MocA"/>
    <property type="match status" value="1"/>
</dbReference>
<dbReference type="Gene3D" id="3.30.360.10">
    <property type="entry name" value="Dihydrodipicolinate Reductase, domain 2"/>
    <property type="match status" value="1"/>
</dbReference>
<organism evidence="5 6">
    <name type="scientific">Nitrospira japonica</name>
    <dbReference type="NCBI Taxonomy" id="1325564"/>
    <lineage>
        <taxon>Bacteria</taxon>
        <taxon>Pseudomonadati</taxon>
        <taxon>Nitrospirota</taxon>
        <taxon>Nitrospiria</taxon>
        <taxon>Nitrospirales</taxon>
        <taxon>Nitrospiraceae</taxon>
        <taxon>Nitrospira</taxon>
    </lineage>
</organism>
<dbReference type="InterPro" id="IPR055170">
    <property type="entry name" value="GFO_IDH_MocA-like_dom"/>
</dbReference>
<keyword evidence="2" id="KW-0560">Oxidoreductase</keyword>
<dbReference type="Gene3D" id="3.40.50.720">
    <property type="entry name" value="NAD(P)-binding Rossmann-like Domain"/>
    <property type="match status" value="1"/>
</dbReference>
<dbReference type="PANTHER" id="PTHR22604">
    <property type="entry name" value="OXIDOREDUCTASES"/>
    <property type="match status" value="1"/>
</dbReference>
<evidence type="ECO:0000313" key="6">
    <source>
        <dbReference type="Proteomes" id="UP000192042"/>
    </source>
</evidence>
<feature type="domain" description="GFO/IDH/MocA-like oxidoreductase" evidence="4">
    <location>
        <begin position="165"/>
        <end position="281"/>
    </location>
</feature>
<dbReference type="KEGG" id="nja:NSJP_0380"/>
<evidence type="ECO:0000259" key="3">
    <source>
        <dbReference type="Pfam" id="PF01408"/>
    </source>
</evidence>
<dbReference type="STRING" id="1325564.NSJP_0380"/>
<protein>
    <submittedName>
        <fullName evidence="5">Putative glucose-fructose oxidoreductase oxidoreductase protein</fullName>
    </submittedName>
</protein>